<comment type="caution">
    <text evidence="1">The sequence shown here is derived from an EMBL/GenBank/DDBJ whole genome shotgun (WGS) entry which is preliminary data.</text>
</comment>
<proteinExistence type="predicted"/>
<gene>
    <name evidence="1" type="ORF">KIP89_03900</name>
</gene>
<evidence type="ECO:0000313" key="2">
    <source>
        <dbReference type="Proteomes" id="UP001166585"/>
    </source>
</evidence>
<dbReference type="RefSeq" id="WP_213754101.1">
    <property type="nucleotide sequence ID" value="NZ_JAHCQH010000014.1"/>
</dbReference>
<accession>A0ABS5R3M3</accession>
<protein>
    <submittedName>
        <fullName evidence="1">Uncharacterized protein</fullName>
    </submittedName>
</protein>
<organism evidence="1 2">
    <name type="scientific">Ancylobacter radicis</name>
    <dbReference type="NCBI Taxonomy" id="2836179"/>
    <lineage>
        <taxon>Bacteria</taxon>
        <taxon>Pseudomonadati</taxon>
        <taxon>Pseudomonadota</taxon>
        <taxon>Alphaproteobacteria</taxon>
        <taxon>Hyphomicrobiales</taxon>
        <taxon>Xanthobacteraceae</taxon>
        <taxon>Ancylobacter</taxon>
    </lineage>
</organism>
<evidence type="ECO:0000313" key="1">
    <source>
        <dbReference type="EMBL" id="MBS9476244.1"/>
    </source>
</evidence>
<dbReference type="Proteomes" id="UP001166585">
    <property type="component" value="Unassembled WGS sequence"/>
</dbReference>
<dbReference type="EMBL" id="JAHCQH010000014">
    <property type="protein sequence ID" value="MBS9476244.1"/>
    <property type="molecule type" value="Genomic_DNA"/>
</dbReference>
<reference evidence="1" key="1">
    <citation type="submission" date="2021-05" db="EMBL/GenBank/DDBJ databases">
        <authorList>
            <person name="Sun Q."/>
            <person name="Inoue M."/>
        </authorList>
    </citation>
    <scope>NUCLEOTIDE SEQUENCE</scope>
    <source>
        <strain evidence="1">VKM B-3255</strain>
    </source>
</reference>
<name>A0ABS5R3M3_9HYPH</name>
<sequence>MLDLSSAIAAQVAGSKVRYNFLVYFDFLSGPRRVWNDIYPLTSGGHAWDGVGPAFVTLDPGTPSADGSAEPFSVGLSGVDPTFLARVRASESDAIGRAIAIYLQFFDEDWQPLDSPVQLRRGRMTGFSFSGAGDQPRSVTCRAEGSLVARGRATNLYLSSVEQRTRFPGDGGCDYIPNMREATVVWPK</sequence>
<keyword evidence="2" id="KW-1185">Reference proteome</keyword>